<evidence type="ECO:0000313" key="3">
    <source>
        <dbReference type="Proteomes" id="UP000318758"/>
    </source>
</evidence>
<dbReference type="SMART" id="SM00530">
    <property type="entry name" value="HTH_XRE"/>
    <property type="match status" value="1"/>
</dbReference>
<sequence>MDIRPIKTDADYRAALNDIENLMMAEPDTIKGEKLDILVTLVESYEAKHFPMDLPDPVEAIKFEMERKGLTVKDLEPMIGKSNRVYEILNHKRSLTLKMIWKLHEGLGIPAESLIKPPQVRAS</sequence>
<evidence type="ECO:0000259" key="1">
    <source>
        <dbReference type="PROSITE" id="PS50943"/>
    </source>
</evidence>
<dbReference type="InterPro" id="IPR010982">
    <property type="entry name" value="Lambda_DNA-bd_dom_sf"/>
</dbReference>
<organism evidence="2 3">
    <name type="scientific">Shewanella marisflavi</name>
    <dbReference type="NCBI Taxonomy" id="260364"/>
    <lineage>
        <taxon>Bacteria</taxon>
        <taxon>Pseudomonadati</taxon>
        <taxon>Pseudomonadota</taxon>
        <taxon>Gammaproteobacteria</taxon>
        <taxon>Alteromonadales</taxon>
        <taxon>Shewanellaceae</taxon>
        <taxon>Shewanella</taxon>
    </lineage>
</organism>
<dbReference type="RefSeq" id="WP_033539351.1">
    <property type="nucleotide sequence ID" value="NZ_CP041153.1"/>
</dbReference>
<dbReference type="PANTHER" id="PTHR40455:SF1">
    <property type="entry name" value="ANTITOXIN HIGA"/>
    <property type="match status" value="1"/>
</dbReference>
<proteinExistence type="predicted"/>
<keyword evidence="3" id="KW-1185">Reference proteome</keyword>
<accession>A0ABX5WQA9</accession>
<evidence type="ECO:0000313" key="2">
    <source>
        <dbReference type="EMBL" id="QDF76752.1"/>
    </source>
</evidence>
<dbReference type="InterPro" id="IPR039060">
    <property type="entry name" value="Antitox_HigA"/>
</dbReference>
<protein>
    <submittedName>
        <fullName evidence="2">Transcriptional regulator</fullName>
    </submittedName>
</protein>
<dbReference type="EMBL" id="CP041153">
    <property type="protein sequence ID" value="QDF76752.1"/>
    <property type="molecule type" value="Genomic_DNA"/>
</dbReference>
<reference evidence="2 3" key="1">
    <citation type="submission" date="2019-06" db="EMBL/GenBank/DDBJ databases">
        <title>Complete genome of Shewanella marisflavi ECSMB14101, a mussel settlement-inducing bacterium isolated from East China Sea.</title>
        <authorList>
            <person name="Yang J."/>
            <person name="Liang X."/>
            <person name="Chang R."/>
            <person name="Peng L."/>
        </authorList>
    </citation>
    <scope>NUCLEOTIDE SEQUENCE [LARGE SCALE GENOMIC DNA]</scope>
    <source>
        <strain evidence="2 3">ECSMB14101</strain>
    </source>
</reference>
<dbReference type="PROSITE" id="PS50943">
    <property type="entry name" value="HTH_CROC1"/>
    <property type="match status" value="1"/>
</dbReference>
<feature type="domain" description="HTH cro/C1-type" evidence="1">
    <location>
        <begin position="61"/>
        <end position="114"/>
    </location>
</feature>
<gene>
    <name evidence="2" type="ORF">FGA12_17195</name>
</gene>
<dbReference type="Gene3D" id="1.10.260.40">
    <property type="entry name" value="lambda repressor-like DNA-binding domains"/>
    <property type="match status" value="1"/>
</dbReference>
<name>A0ABX5WQA9_9GAMM</name>
<dbReference type="PANTHER" id="PTHR40455">
    <property type="entry name" value="ANTITOXIN HIGA"/>
    <property type="match status" value="1"/>
</dbReference>
<dbReference type="InterPro" id="IPR001387">
    <property type="entry name" value="Cro/C1-type_HTH"/>
</dbReference>
<dbReference type="SUPFAM" id="SSF47413">
    <property type="entry name" value="lambda repressor-like DNA-binding domains"/>
    <property type="match status" value="1"/>
</dbReference>
<dbReference type="Proteomes" id="UP000318758">
    <property type="component" value="Chromosome"/>
</dbReference>